<accession>A0A0F9AXG3</accession>
<protein>
    <submittedName>
        <fullName evidence="1">Uncharacterized protein</fullName>
    </submittedName>
</protein>
<dbReference type="AlphaFoldDB" id="A0A0F9AXG3"/>
<name>A0A0F9AXG3_9ZZZZ</name>
<evidence type="ECO:0000313" key="1">
    <source>
        <dbReference type="EMBL" id="KKK77006.1"/>
    </source>
</evidence>
<organism evidence="1">
    <name type="scientific">marine sediment metagenome</name>
    <dbReference type="NCBI Taxonomy" id="412755"/>
    <lineage>
        <taxon>unclassified sequences</taxon>
        <taxon>metagenomes</taxon>
        <taxon>ecological metagenomes</taxon>
    </lineage>
</organism>
<comment type="caution">
    <text evidence="1">The sequence shown here is derived from an EMBL/GenBank/DDBJ whole genome shotgun (WGS) entry which is preliminary data.</text>
</comment>
<reference evidence="1" key="1">
    <citation type="journal article" date="2015" name="Nature">
        <title>Complex archaea that bridge the gap between prokaryotes and eukaryotes.</title>
        <authorList>
            <person name="Spang A."/>
            <person name="Saw J.H."/>
            <person name="Jorgensen S.L."/>
            <person name="Zaremba-Niedzwiedzka K."/>
            <person name="Martijn J."/>
            <person name="Lind A.E."/>
            <person name="van Eijk R."/>
            <person name="Schleper C."/>
            <person name="Guy L."/>
            <person name="Ettema T.J."/>
        </authorList>
    </citation>
    <scope>NUCLEOTIDE SEQUENCE</scope>
</reference>
<sequence>MVEGRKTKINETERVYDFGGGDKVVLKDVRELIVRPSGTHRITTKDKRMHIIPTGWIHIAILSPKDWVV</sequence>
<dbReference type="EMBL" id="LAZR01055161">
    <property type="protein sequence ID" value="KKK77006.1"/>
    <property type="molecule type" value="Genomic_DNA"/>
</dbReference>
<proteinExistence type="predicted"/>
<gene>
    <name evidence="1" type="ORF">LCGC14_2857970</name>
</gene>